<gene>
    <name evidence="1" type="ORF">MYCGRDRAFT_103733</name>
</gene>
<dbReference type="EMBL" id="CM001198">
    <property type="protein sequence ID" value="EGP88812.1"/>
    <property type="molecule type" value="Genomic_DNA"/>
</dbReference>
<dbReference type="RefSeq" id="XP_003853836.1">
    <property type="nucleotide sequence ID" value="XM_003853788.1"/>
</dbReference>
<proteinExistence type="predicted"/>
<accession>F9X542</accession>
<evidence type="ECO:0000313" key="1">
    <source>
        <dbReference type="EMBL" id="EGP88812.1"/>
    </source>
</evidence>
<organism evidence="1 2">
    <name type="scientific">Zymoseptoria tritici (strain CBS 115943 / IPO323)</name>
    <name type="common">Speckled leaf blotch fungus</name>
    <name type="synonym">Septoria tritici</name>
    <dbReference type="NCBI Taxonomy" id="336722"/>
    <lineage>
        <taxon>Eukaryota</taxon>
        <taxon>Fungi</taxon>
        <taxon>Dikarya</taxon>
        <taxon>Ascomycota</taxon>
        <taxon>Pezizomycotina</taxon>
        <taxon>Dothideomycetes</taxon>
        <taxon>Dothideomycetidae</taxon>
        <taxon>Mycosphaerellales</taxon>
        <taxon>Mycosphaerellaceae</taxon>
        <taxon>Zymoseptoria</taxon>
    </lineage>
</organism>
<dbReference type="HOGENOM" id="CLU_2672993_0_0_1"/>
<protein>
    <submittedName>
        <fullName evidence="1">Uncharacterized protein</fullName>
    </submittedName>
</protein>
<dbReference type="GeneID" id="13404175"/>
<name>F9X542_ZYMTI</name>
<dbReference type="InParanoid" id="F9X542"/>
<keyword evidence="2" id="KW-1185">Reference proteome</keyword>
<reference evidence="1 2" key="1">
    <citation type="journal article" date="2011" name="PLoS Genet.">
        <title>Finished genome of the fungal wheat pathogen Mycosphaerella graminicola reveals dispensome structure, chromosome plasticity, and stealth pathogenesis.</title>
        <authorList>
            <person name="Goodwin S.B."/>
            <person name="Ben M'barek S."/>
            <person name="Dhillon B."/>
            <person name="Wittenberg A.H.J."/>
            <person name="Crane C.F."/>
            <person name="Hane J.K."/>
            <person name="Foster A.J."/>
            <person name="Van der Lee T.A.J."/>
            <person name="Grimwood J."/>
            <person name="Aerts A."/>
            <person name="Antoniw J."/>
            <person name="Bailey A."/>
            <person name="Bluhm B."/>
            <person name="Bowler J."/>
            <person name="Bristow J."/>
            <person name="van der Burgt A."/>
            <person name="Canto-Canche B."/>
            <person name="Churchill A.C.L."/>
            <person name="Conde-Ferraez L."/>
            <person name="Cools H.J."/>
            <person name="Coutinho P.M."/>
            <person name="Csukai M."/>
            <person name="Dehal P."/>
            <person name="De Wit P."/>
            <person name="Donzelli B."/>
            <person name="van de Geest H.C."/>
            <person name="van Ham R.C.H.J."/>
            <person name="Hammond-Kosack K.E."/>
            <person name="Henrissat B."/>
            <person name="Kilian A."/>
            <person name="Kobayashi A.K."/>
            <person name="Koopmann E."/>
            <person name="Kourmpetis Y."/>
            <person name="Kuzniar A."/>
            <person name="Lindquist E."/>
            <person name="Lombard V."/>
            <person name="Maliepaard C."/>
            <person name="Martins N."/>
            <person name="Mehrabi R."/>
            <person name="Nap J.P.H."/>
            <person name="Ponomarenko A."/>
            <person name="Rudd J.J."/>
            <person name="Salamov A."/>
            <person name="Schmutz J."/>
            <person name="Schouten H.J."/>
            <person name="Shapiro H."/>
            <person name="Stergiopoulos I."/>
            <person name="Torriani S.F.F."/>
            <person name="Tu H."/>
            <person name="de Vries R.P."/>
            <person name="Waalwijk C."/>
            <person name="Ware S.B."/>
            <person name="Wiebenga A."/>
            <person name="Zwiers L.-H."/>
            <person name="Oliver R.P."/>
            <person name="Grigoriev I.V."/>
            <person name="Kema G.H.J."/>
        </authorList>
    </citation>
    <scope>NUCLEOTIDE SEQUENCE [LARGE SCALE GENOMIC DNA]</scope>
    <source>
        <strain evidence="2">CBS 115943 / IPO323</strain>
    </source>
</reference>
<sequence>MRESASPRNPAPCLAMDLRGPRSARSETCSSLLGSSQQVPCTGTPALRLGTLMRHKPFIAGGRRHVDAQAPDDGL</sequence>
<evidence type="ECO:0000313" key="2">
    <source>
        <dbReference type="Proteomes" id="UP000008062"/>
    </source>
</evidence>
<dbReference type="Proteomes" id="UP000008062">
    <property type="component" value="Chromosome 3"/>
</dbReference>
<dbReference type="AlphaFoldDB" id="F9X542"/>
<dbReference type="KEGG" id="ztr:MYCGRDRAFT_103733"/>